<reference evidence="5 6" key="1">
    <citation type="submission" date="2012-08" db="EMBL/GenBank/DDBJ databases">
        <title>The Genome Sequence of Barnesiella intestinihominis YIT 11860.</title>
        <authorList>
            <consortium name="The Broad Institute Genome Sequencing Platform"/>
            <person name="Earl A."/>
            <person name="Ward D."/>
            <person name="Feldgarden M."/>
            <person name="Gevers D."/>
            <person name="Morotomi M."/>
            <person name="Walker B."/>
            <person name="Young S.K."/>
            <person name="Zeng Q."/>
            <person name="Gargeya S."/>
            <person name="Fitzgerald M."/>
            <person name="Haas B."/>
            <person name="Abouelleil A."/>
            <person name="Alvarado L."/>
            <person name="Arachchi H.M."/>
            <person name="Berlin A.M."/>
            <person name="Chapman S.B."/>
            <person name="Goldberg J."/>
            <person name="Griggs A."/>
            <person name="Gujja S."/>
            <person name="Hansen M."/>
            <person name="Howarth C."/>
            <person name="Imamovic A."/>
            <person name="Larimer J."/>
            <person name="McCowen C."/>
            <person name="Montmayeur A."/>
            <person name="Murphy C."/>
            <person name="Neiman D."/>
            <person name="Pearson M."/>
            <person name="Priest M."/>
            <person name="Roberts A."/>
            <person name="Saif S."/>
            <person name="Shea T."/>
            <person name="Sisk P."/>
            <person name="Sykes S."/>
            <person name="Wortman J."/>
            <person name="Nusbaum C."/>
            <person name="Birren B."/>
        </authorList>
    </citation>
    <scope>NUCLEOTIDE SEQUENCE [LARGE SCALE GENOMIC DNA]</scope>
    <source>
        <strain evidence="5 6">YIT 11860</strain>
    </source>
</reference>
<dbReference type="InterPro" id="IPR026816">
    <property type="entry name" value="Flavodoxin_dom"/>
</dbReference>
<dbReference type="InterPro" id="IPR047964">
    <property type="entry name" value="EFR1-like"/>
</dbReference>
<dbReference type="Gene3D" id="3.40.50.360">
    <property type="match status" value="1"/>
</dbReference>
<keyword evidence="6" id="KW-1185">Reference proteome</keyword>
<evidence type="ECO:0000259" key="4">
    <source>
        <dbReference type="PROSITE" id="PS51379"/>
    </source>
</evidence>
<dbReference type="SUPFAM" id="SSF54862">
    <property type="entry name" value="4Fe-4S ferredoxins"/>
    <property type="match status" value="1"/>
</dbReference>
<dbReference type="eggNOG" id="COG1145">
    <property type="taxonomic scope" value="Bacteria"/>
</dbReference>
<feature type="domain" description="4Fe-4S ferredoxin-type" evidence="4">
    <location>
        <begin position="180"/>
        <end position="209"/>
    </location>
</feature>
<dbReference type="SUPFAM" id="SSF52218">
    <property type="entry name" value="Flavoproteins"/>
    <property type="match status" value="1"/>
</dbReference>
<evidence type="ECO:0000313" key="6">
    <source>
        <dbReference type="Proteomes" id="UP000006044"/>
    </source>
</evidence>
<evidence type="ECO:0000256" key="2">
    <source>
        <dbReference type="ARBA" id="ARBA00023004"/>
    </source>
</evidence>
<keyword evidence="3" id="KW-0411">Iron-sulfur</keyword>
<dbReference type="InterPro" id="IPR017900">
    <property type="entry name" value="4Fe4S_Fe_S_CS"/>
</dbReference>
<dbReference type="Gene3D" id="3.30.70.20">
    <property type="match status" value="1"/>
</dbReference>
<keyword evidence="1" id="KW-0479">Metal-binding</keyword>
<dbReference type="NCBIfam" id="NF038196">
    <property type="entry name" value="ferrodoxin_EFR1"/>
    <property type="match status" value="1"/>
</dbReference>
<dbReference type="EMBL" id="ADLE01000008">
    <property type="protein sequence ID" value="EJZ64935.1"/>
    <property type="molecule type" value="Genomic_DNA"/>
</dbReference>
<dbReference type="InterPro" id="IPR029039">
    <property type="entry name" value="Flavoprotein-like_sf"/>
</dbReference>
<dbReference type="AlphaFoldDB" id="K0XM88"/>
<dbReference type="GO" id="GO:0051536">
    <property type="term" value="F:iron-sulfur cluster binding"/>
    <property type="evidence" value="ECO:0007669"/>
    <property type="project" value="UniProtKB-KW"/>
</dbReference>
<organism evidence="5 6">
    <name type="scientific">Barnesiella intestinihominis YIT 11860</name>
    <dbReference type="NCBI Taxonomy" id="742726"/>
    <lineage>
        <taxon>Bacteria</taxon>
        <taxon>Pseudomonadati</taxon>
        <taxon>Bacteroidota</taxon>
        <taxon>Bacteroidia</taxon>
        <taxon>Bacteroidales</taxon>
        <taxon>Barnesiellaceae</taxon>
        <taxon>Barnesiella</taxon>
    </lineage>
</organism>
<dbReference type="Proteomes" id="UP000006044">
    <property type="component" value="Unassembled WGS sequence"/>
</dbReference>
<dbReference type="PATRIC" id="fig|742726.3.peg.1489"/>
<protein>
    <recommendedName>
        <fullName evidence="4">4Fe-4S ferredoxin-type domain-containing protein</fullName>
    </recommendedName>
</protein>
<evidence type="ECO:0000256" key="3">
    <source>
        <dbReference type="ARBA" id="ARBA00023014"/>
    </source>
</evidence>
<feature type="domain" description="4Fe-4S ferredoxin-type" evidence="4">
    <location>
        <begin position="210"/>
        <end position="238"/>
    </location>
</feature>
<proteinExistence type="predicted"/>
<dbReference type="GO" id="GO:0046872">
    <property type="term" value="F:metal ion binding"/>
    <property type="evidence" value="ECO:0007669"/>
    <property type="project" value="UniProtKB-KW"/>
</dbReference>
<accession>K0XM88</accession>
<dbReference type="RefSeq" id="WP_008861883.1">
    <property type="nucleotide sequence ID" value="NZ_JH815204.1"/>
</dbReference>
<dbReference type="STRING" id="742726.HMPREF9448_01422"/>
<dbReference type="Pfam" id="PF12724">
    <property type="entry name" value="Flavodoxin_5"/>
    <property type="match status" value="1"/>
</dbReference>
<dbReference type="GeneID" id="77848690"/>
<dbReference type="HOGENOM" id="CLU_068049_0_0_10"/>
<gene>
    <name evidence="5" type="ORF">HMPREF9448_01422</name>
</gene>
<keyword evidence="2" id="KW-0408">Iron</keyword>
<dbReference type="PROSITE" id="PS00198">
    <property type="entry name" value="4FE4S_FER_1"/>
    <property type="match status" value="2"/>
</dbReference>
<sequence>MIFYFSATGNSQYIAQRLAEVTGETLVSITECLKNHKYTWELLPGERVGFVTPVYFFGLPSIVSEFIRNLDLCVRGQHFVYHVVTFGTITGQSHYMMEKALRKKGLNLDGRYIVKMVDTYTLMFDLSDEEKCEKVTKDAEVCIDRVIEKVVNRVRGDFDNRKIPHWLAFPYTYCNRKKSTAPFVVLGRCIRCGACAKKCPMGAIEMRDNRPIWIKEQCLQCLGCLHRCPVFAIQYGKKTIKHGQFVHPGVKM</sequence>
<dbReference type="InterPro" id="IPR017896">
    <property type="entry name" value="4Fe4S_Fe-S-bd"/>
</dbReference>
<evidence type="ECO:0000313" key="5">
    <source>
        <dbReference type="EMBL" id="EJZ64935.1"/>
    </source>
</evidence>
<comment type="caution">
    <text evidence="5">The sequence shown here is derived from an EMBL/GenBank/DDBJ whole genome shotgun (WGS) entry which is preliminary data.</text>
</comment>
<dbReference type="OrthoDB" id="9813995at2"/>
<name>K0XM88_9BACT</name>
<evidence type="ECO:0000256" key="1">
    <source>
        <dbReference type="ARBA" id="ARBA00022723"/>
    </source>
</evidence>
<dbReference type="PROSITE" id="PS51379">
    <property type="entry name" value="4FE4S_FER_2"/>
    <property type="match status" value="2"/>
</dbReference>
<dbReference type="Pfam" id="PF13187">
    <property type="entry name" value="Fer4_9"/>
    <property type="match status" value="1"/>
</dbReference>